<feature type="region of interest" description="Disordered" evidence="1">
    <location>
        <begin position="1"/>
        <end position="53"/>
    </location>
</feature>
<keyword evidence="3" id="KW-1185">Reference proteome</keyword>
<gene>
    <name evidence="2" type="ORF">BJ970_004596</name>
</gene>
<feature type="compositionally biased region" description="Basic and acidic residues" evidence="1">
    <location>
        <begin position="1"/>
        <end position="11"/>
    </location>
</feature>
<reference evidence="2 3" key="1">
    <citation type="submission" date="2020-08" db="EMBL/GenBank/DDBJ databases">
        <title>Sequencing the genomes of 1000 actinobacteria strains.</title>
        <authorList>
            <person name="Klenk H.-P."/>
        </authorList>
    </citation>
    <scope>NUCLEOTIDE SEQUENCE [LARGE SCALE GENOMIC DNA]</scope>
    <source>
        <strain evidence="2 3">DSM 45584</strain>
    </source>
</reference>
<accession>A0A840Q3G9</accession>
<organism evidence="2 3">
    <name type="scientific">Saccharopolyspora phatthalungensis</name>
    <dbReference type="NCBI Taxonomy" id="664693"/>
    <lineage>
        <taxon>Bacteria</taxon>
        <taxon>Bacillati</taxon>
        <taxon>Actinomycetota</taxon>
        <taxon>Actinomycetes</taxon>
        <taxon>Pseudonocardiales</taxon>
        <taxon>Pseudonocardiaceae</taxon>
        <taxon>Saccharopolyspora</taxon>
    </lineage>
</organism>
<dbReference type="EMBL" id="JACHIW010000001">
    <property type="protein sequence ID" value="MBB5157062.1"/>
    <property type="molecule type" value="Genomic_DNA"/>
</dbReference>
<protein>
    <submittedName>
        <fullName evidence="2">Uncharacterized protein</fullName>
    </submittedName>
</protein>
<evidence type="ECO:0000313" key="3">
    <source>
        <dbReference type="Proteomes" id="UP000584374"/>
    </source>
</evidence>
<evidence type="ECO:0000313" key="2">
    <source>
        <dbReference type="EMBL" id="MBB5157062.1"/>
    </source>
</evidence>
<comment type="caution">
    <text evidence="2">The sequence shown here is derived from an EMBL/GenBank/DDBJ whole genome shotgun (WGS) entry which is preliminary data.</text>
</comment>
<sequence>MSELTPHEKRLLANAGEFRGYSPHDGVTEPDVAPTGVASASSTPDDPEPGEQD</sequence>
<proteinExistence type="predicted"/>
<evidence type="ECO:0000256" key="1">
    <source>
        <dbReference type="SAM" id="MobiDB-lite"/>
    </source>
</evidence>
<dbReference type="Proteomes" id="UP000584374">
    <property type="component" value="Unassembled WGS sequence"/>
</dbReference>
<dbReference type="AlphaFoldDB" id="A0A840Q3G9"/>
<dbReference type="RefSeq" id="WP_184728092.1">
    <property type="nucleotide sequence ID" value="NZ_JACHIW010000001.1"/>
</dbReference>
<name>A0A840Q3G9_9PSEU</name>